<dbReference type="EMBL" id="VSSQ01000393">
    <property type="protein sequence ID" value="MPL93500.1"/>
    <property type="molecule type" value="Genomic_DNA"/>
</dbReference>
<dbReference type="AlphaFoldDB" id="A0A644VQK9"/>
<evidence type="ECO:0000256" key="1">
    <source>
        <dbReference type="SAM" id="Coils"/>
    </source>
</evidence>
<reference evidence="2" key="1">
    <citation type="submission" date="2019-08" db="EMBL/GenBank/DDBJ databases">
        <authorList>
            <person name="Kucharzyk K."/>
            <person name="Murdoch R.W."/>
            <person name="Higgins S."/>
            <person name="Loffler F."/>
        </authorList>
    </citation>
    <scope>NUCLEOTIDE SEQUENCE</scope>
</reference>
<comment type="caution">
    <text evidence="2">The sequence shown here is derived from an EMBL/GenBank/DDBJ whole genome shotgun (WGS) entry which is preliminary data.</text>
</comment>
<accession>A0A644VQK9</accession>
<organism evidence="2">
    <name type="scientific">bioreactor metagenome</name>
    <dbReference type="NCBI Taxonomy" id="1076179"/>
    <lineage>
        <taxon>unclassified sequences</taxon>
        <taxon>metagenomes</taxon>
        <taxon>ecological metagenomes</taxon>
    </lineage>
</organism>
<keyword evidence="1" id="KW-0175">Coiled coil</keyword>
<sequence length="109" mass="11636">MKTEVLKSIKETEAKSKSTITAAESAAEQTLANAKLEADNLIAKAATIAEDYKKQRLLDARNVATAKHAAIVTQGKADADNLISAGSKKLPQAASLFVERFKEKLHVSA</sequence>
<name>A0A644VQK9_9ZZZZ</name>
<gene>
    <name evidence="2" type="ORF">SDC9_39631</name>
</gene>
<feature type="coiled-coil region" evidence="1">
    <location>
        <begin position="24"/>
        <end position="51"/>
    </location>
</feature>
<protein>
    <submittedName>
        <fullName evidence="2">Uncharacterized protein</fullName>
    </submittedName>
</protein>
<dbReference type="Gene3D" id="1.20.5.2950">
    <property type="match status" value="1"/>
</dbReference>
<proteinExistence type="predicted"/>
<evidence type="ECO:0000313" key="2">
    <source>
        <dbReference type="EMBL" id="MPL93500.1"/>
    </source>
</evidence>